<organism evidence="1 2">
    <name type="scientific">Leptospira terpstrae serovar Hualin str. LT 11-33 = ATCC 700639</name>
    <dbReference type="NCBI Taxonomy" id="1257025"/>
    <lineage>
        <taxon>Bacteria</taxon>
        <taxon>Pseudomonadati</taxon>
        <taxon>Spirochaetota</taxon>
        <taxon>Spirochaetia</taxon>
        <taxon>Leptospirales</taxon>
        <taxon>Leptospiraceae</taxon>
        <taxon>Leptospira</taxon>
    </lineage>
</organism>
<keyword evidence="2" id="KW-1185">Reference proteome</keyword>
<evidence type="ECO:0000313" key="2">
    <source>
        <dbReference type="Proteomes" id="UP000012371"/>
    </source>
</evidence>
<dbReference type="AlphaFoldDB" id="N1VQC8"/>
<comment type="caution">
    <text evidence="1">The sequence shown here is derived from an EMBL/GenBank/DDBJ whole genome shotgun (WGS) entry which is preliminary data.</text>
</comment>
<accession>N1VQC8</accession>
<protein>
    <submittedName>
        <fullName evidence="1">Uncharacterized protein</fullName>
    </submittedName>
</protein>
<gene>
    <name evidence="1" type="ORF">LEP1GSC203_0331</name>
</gene>
<dbReference type="EMBL" id="AOGW02000012">
    <property type="protein sequence ID" value="EMY60653.1"/>
    <property type="molecule type" value="Genomic_DNA"/>
</dbReference>
<evidence type="ECO:0000313" key="1">
    <source>
        <dbReference type="EMBL" id="EMY60653.1"/>
    </source>
</evidence>
<dbReference type="Proteomes" id="UP000012371">
    <property type="component" value="Unassembled WGS sequence"/>
</dbReference>
<reference evidence="1" key="1">
    <citation type="submission" date="2013-03" db="EMBL/GenBank/DDBJ databases">
        <authorList>
            <person name="Harkins D.M."/>
            <person name="Durkin A.S."/>
            <person name="Brinkac L.M."/>
            <person name="Haft D.H."/>
            <person name="Selengut J.D."/>
            <person name="Sanka R."/>
            <person name="DePew J."/>
            <person name="Purushe J."/>
            <person name="Hartskeerl R.A."/>
            <person name="Ahmed A."/>
            <person name="van der Linden H."/>
            <person name="Goris M.G.A."/>
            <person name="Vinetz J.M."/>
            <person name="Sutton G.G."/>
            <person name="Nierman W.C."/>
            <person name="Fouts D.E."/>
        </authorList>
    </citation>
    <scope>NUCLEOTIDE SEQUENCE [LARGE SCALE GENOMIC DNA]</scope>
    <source>
        <strain evidence="1">LT 11-33</strain>
    </source>
</reference>
<proteinExistence type="predicted"/>
<dbReference type="STRING" id="1257025.LEP1GSC203_0331"/>
<name>N1VQC8_9LEPT</name>
<sequence length="41" mass="4855">MMKEMLVLWSFVLDSNLSTELTVFVLESFSYSSNTILKFFR</sequence>